<reference evidence="5 6" key="1">
    <citation type="submission" date="2017-06" db="EMBL/GenBank/DDBJ databases">
        <title>Raineya orbicola gen. nov., sp. nov. a slightly thermophilic bacterium of the phylum Bacteroidetes and the description of Raineyaceae fam. nov.</title>
        <authorList>
            <person name="Albuquerque L."/>
            <person name="Polonia A.R.M."/>
            <person name="Barroso C."/>
            <person name="Froufe H.J.C."/>
            <person name="Lage O."/>
            <person name="Lobo-Da-Cunha A."/>
            <person name="Egas C."/>
            <person name="Da Costa M.S."/>
        </authorList>
    </citation>
    <scope>NUCLEOTIDE SEQUENCE [LARGE SCALE GENOMIC DNA]</scope>
    <source>
        <strain evidence="5 6">SPSPC-11</strain>
    </source>
</reference>
<dbReference type="InterPro" id="IPR016667">
    <property type="entry name" value="Caps_polysacc_synth_CpsB/CapC"/>
</dbReference>
<protein>
    <recommendedName>
        <fullName evidence="2">protein-tyrosine-phosphatase</fullName>
        <ecNumber evidence="2">3.1.3.48</ecNumber>
    </recommendedName>
</protein>
<evidence type="ECO:0000256" key="1">
    <source>
        <dbReference type="ARBA" id="ARBA00005750"/>
    </source>
</evidence>
<comment type="similarity">
    <text evidence="1">Belongs to the metallo-dependent hydrolases superfamily. CpsB/CapC family.</text>
</comment>
<evidence type="ECO:0000313" key="5">
    <source>
        <dbReference type="EMBL" id="PKQ70217.1"/>
    </source>
</evidence>
<evidence type="ECO:0000256" key="2">
    <source>
        <dbReference type="ARBA" id="ARBA00013064"/>
    </source>
</evidence>
<dbReference type="EMBL" id="NKXO01000009">
    <property type="protein sequence ID" value="PKQ70217.1"/>
    <property type="molecule type" value="Genomic_DNA"/>
</dbReference>
<dbReference type="PANTHER" id="PTHR39181:SF1">
    <property type="entry name" value="TYROSINE-PROTEIN PHOSPHATASE YWQE"/>
    <property type="match status" value="1"/>
</dbReference>
<dbReference type="InterPro" id="IPR016195">
    <property type="entry name" value="Pol/histidinol_Pase-like"/>
</dbReference>
<dbReference type="PIRSF" id="PIRSF016557">
    <property type="entry name" value="Caps_synth_CpsB"/>
    <property type="match status" value="1"/>
</dbReference>
<dbReference type="GO" id="GO:0004725">
    <property type="term" value="F:protein tyrosine phosphatase activity"/>
    <property type="evidence" value="ECO:0007669"/>
    <property type="project" value="UniProtKB-EC"/>
</dbReference>
<name>A0A2N3IIT0_9BACT</name>
<dbReference type="PANTHER" id="PTHR39181">
    <property type="entry name" value="TYROSINE-PROTEIN PHOSPHATASE YWQE"/>
    <property type="match status" value="1"/>
</dbReference>
<keyword evidence="6" id="KW-1185">Reference proteome</keyword>
<dbReference type="Gene3D" id="3.20.20.140">
    <property type="entry name" value="Metal-dependent hydrolases"/>
    <property type="match status" value="1"/>
</dbReference>
<dbReference type="Proteomes" id="UP000233387">
    <property type="component" value="Unassembled WGS sequence"/>
</dbReference>
<evidence type="ECO:0000313" key="6">
    <source>
        <dbReference type="Proteomes" id="UP000233387"/>
    </source>
</evidence>
<dbReference type="OrthoDB" id="9788539at2"/>
<keyword evidence="3" id="KW-0378">Hydrolase</keyword>
<dbReference type="SUPFAM" id="SSF89550">
    <property type="entry name" value="PHP domain-like"/>
    <property type="match status" value="1"/>
</dbReference>
<comment type="catalytic activity">
    <reaction evidence="4">
        <text>O-phospho-L-tyrosyl-[protein] + H2O = L-tyrosyl-[protein] + phosphate</text>
        <dbReference type="Rhea" id="RHEA:10684"/>
        <dbReference type="Rhea" id="RHEA-COMP:10136"/>
        <dbReference type="Rhea" id="RHEA-COMP:20101"/>
        <dbReference type="ChEBI" id="CHEBI:15377"/>
        <dbReference type="ChEBI" id="CHEBI:43474"/>
        <dbReference type="ChEBI" id="CHEBI:46858"/>
        <dbReference type="ChEBI" id="CHEBI:61978"/>
        <dbReference type="EC" id="3.1.3.48"/>
    </reaction>
</comment>
<dbReference type="AlphaFoldDB" id="A0A2N3IIT0"/>
<sequence length="247" mass="28895">MLKLFSRKKDTPNTAIFDFLKVDLHSHLLAGIDDGVQTESQALEIIEQFQDYGFQKIITTPHILWDFYKNTPEIIQNKLERLRIFLQENQINIPIEAAAEYYVDEHFLQMLQKHEKLLSFGEKNYLLFETGFLNIPAFWEEAIFLMKANGYQPILAHPERYVYVQNNFSFLEKILNLGVLLQINILSLVGYYSVEAQKTAEKIIEARLPHFLASDCHHIRQAQALQNLLQSSFFKKVQNYPWLNGSL</sequence>
<evidence type="ECO:0000256" key="3">
    <source>
        <dbReference type="ARBA" id="ARBA00022801"/>
    </source>
</evidence>
<proteinExistence type="inferred from homology"/>
<organism evidence="5 6">
    <name type="scientific">Raineya orbicola</name>
    <dbReference type="NCBI Taxonomy" id="2016530"/>
    <lineage>
        <taxon>Bacteria</taxon>
        <taxon>Pseudomonadati</taxon>
        <taxon>Bacteroidota</taxon>
        <taxon>Cytophagia</taxon>
        <taxon>Cytophagales</taxon>
        <taxon>Raineyaceae</taxon>
        <taxon>Raineya</taxon>
    </lineage>
</organism>
<dbReference type="GO" id="GO:0030145">
    <property type="term" value="F:manganese ion binding"/>
    <property type="evidence" value="ECO:0007669"/>
    <property type="project" value="InterPro"/>
</dbReference>
<gene>
    <name evidence="5" type="ORF">Rain11_0738</name>
</gene>
<accession>A0A2N3IIT0</accession>
<evidence type="ECO:0000256" key="4">
    <source>
        <dbReference type="ARBA" id="ARBA00051722"/>
    </source>
</evidence>
<comment type="caution">
    <text evidence="5">The sequence shown here is derived from an EMBL/GenBank/DDBJ whole genome shotgun (WGS) entry which is preliminary data.</text>
</comment>
<dbReference type="Pfam" id="PF19567">
    <property type="entry name" value="CpsB_CapC"/>
    <property type="match status" value="1"/>
</dbReference>
<dbReference type="RefSeq" id="WP_101358004.1">
    <property type="nucleotide sequence ID" value="NZ_NKXO01000009.1"/>
</dbReference>
<dbReference type="EC" id="3.1.3.48" evidence="2"/>